<dbReference type="EMBL" id="JAYMYQ010000011">
    <property type="protein sequence ID" value="KAK7305303.1"/>
    <property type="molecule type" value="Genomic_DNA"/>
</dbReference>
<keyword evidence="2" id="KW-1185">Reference proteome</keyword>
<evidence type="ECO:0000313" key="1">
    <source>
        <dbReference type="EMBL" id="KAK7305303.1"/>
    </source>
</evidence>
<sequence>MSLMYGYFKIGNIYVSYLYRILNVYYGTLAWTQAYYAVTKTGPIIGMFVSPTTYFSLHLELGSLQENGYHKIGNKIEGIFDALFSILKILSSHKKKQKLYLGIKAKGPLPVKAASLHLILPFPFLQAYNYIQPKSICIGQSRRTISWSSAVTRKL</sequence>
<reference evidence="1 2" key="1">
    <citation type="submission" date="2024-01" db="EMBL/GenBank/DDBJ databases">
        <title>The genomes of 5 underutilized Papilionoideae crops provide insights into root nodulation and disease resistanc.</title>
        <authorList>
            <person name="Jiang F."/>
        </authorList>
    </citation>
    <scope>NUCLEOTIDE SEQUENCE [LARGE SCALE GENOMIC DNA]</scope>
    <source>
        <strain evidence="1">LVBAO_FW01</strain>
        <tissue evidence="1">Leaves</tissue>
    </source>
</reference>
<gene>
    <name evidence="1" type="ORF">VNO77_43207</name>
</gene>
<accession>A0AAN9JUE0</accession>
<name>A0AAN9JUE0_CANGL</name>
<dbReference type="Proteomes" id="UP001367508">
    <property type="component" value="Unassembled WGS sequence"/>
</dbReference>
<protein>
    <submittedName>
        <fullName evidence="1">Uncharacterized protein</fullName>
    </submittedName>
</protein>
<evidence type="ECO:0000313" key="2">
    <source>
        <dbReference type="Proteomes" id="UP001367508"/>
    </source>
</evidence>
<comment type="caution">
    <text evidence="1">The sequence shown here is derived from an EMBL/GenBank/DDBJ whole genome shotgun (WGS) entry which is preliminary data.</text>
</comment>
<proteinExistence type="predicted"/>
<dbReference type="AlphaFoldDB" id="A0AAN9JUE0"/>
<organism evidence="1 2">
    <name type="scientific">Canavalia gladiata</name>
    <name type="common">Sword bean</name>
    <name type="synonym">Dolichos gladiatus</name>
    <dbReference type="NCBI Taxonomy" id="3824"/>
    <lineage>
        <taxon>Eukaryota</taxon>
        <taxon>Viridiplantae</taxon>
        <taxon>Streptophyta</taxon>
        <taxon>Embryophyta</taxon>
        <taxon>Tracheophyta</taxon>
        <taxon>Spermatophyta</taxon>
        <taxon>Magnoliopsida</taxon>
        <taxon>eudicotyledons</taxon>
        <taxon>Gunneridae</taxon>
        <taxon>Pentapetalae</taxon>
        <taxon>rosids</taxon>
        <taxon>fabids</taxon>
        <taxon>Fabales</taxon>
        <taxon>Fabaceae</taxon>
        <taxon>Papilionoideae</taxon>
        <taxon>50 kb inversion clade</taxon>
        <taxon>NPAAA clade</taxon>
        <taxon>indigoferoid/millettioid clade</taxon>
        <taxon>Phaseoleae</taxon>
        <taxon>Canavalia</taxon>
    </lineage>
</organism>